<evidence type="ECO:0000313" key="2">
    <source>
        <dbReference type="EMBL" id="KAJ0962438.1"/>
    </source>
</evidence>
<keyword evidence="1" id="KW-0472">Membrane</keyword>
<reference evidence="2" key="2">
    <citation type="journal article" date="2022" name="Hortic Res">
        <title>The genome of Dioscorea zingiberensis sheds light on the biosynthesis, origin and evolution of the medicinally important diosgenin saponins.</title>
        <authorList>
            <person name="Li Y."/>
            <person name="Tan C."/>
            <person name="Li Z."/>
            <person name="Guo J."/>
            <person name="Li S."/>
            <person name="Chen X."/>
            <person name="Wang C."/>
            <person name="Dai X."/>
            <person name="Yang H."/>
            <person name="Song W."/>
            <person name="Hou L."/>
            <person name="Xu J."/>
            <person name="Tong Z."/>
            <person name="Xu A."/>
            <person name="Yuan X."/>
            <person name="Wang W."/>
            <person name="Yang Q."/>
            <person name="Chen L."/>
            <person name="Sun Z."/>
            <person name="Wang K."/>
            <person name="Pan B."/>
            <person name="Chen J."/>
            <person name="Bao Y."/>
            <person name="Liu F."/>
            <person name="Qi X."/>
            <person name="Gang D.R."/>
            <person name="Wen J."/>
            <person name="Li J."/>
        </authorList>
    </citation>
    <scope>NUCLEOTIDE SEQUENCE</scope>
    <source>
        <strain evidence="2">Dzin_1.0</strain>
    </source>
</reference>
<organism evidence="2 3">
    <name type="scientific">Dioscorea zingiberensis</name>
    <dbReference type="NCBI Taxonomy" id="325984"/>
    <lineage>
        <taxon>Eukaryota</taxon>
        <taxon>Viridiplantae</taxon>
        <taxon>Streptophyta</taxon>
        <taxon>Embryophyta</taxon>
        <taxon>Tracheophyta</taxon>
        <taxon>Spermatophyta</taxon>
        <taxon>Magnoliopsida</taxon>
        <taxon>Liliopsida</taxon>
        <taxon>Dioscoreales</taxon>
        <taxon>Dioscoreaceae</taxon>
        <taxon>Dioscorea</taxon>
    </lineage>
</organism>
<sequence>MNFQICRSWWIFESLPLVPSVIDVIVITPYETKLTLKGISKDKIFDVRKLLASNVQTYHLTNFSLLHLIFYLIGFGLFSVETLLSLLVLQAQIVGRSQWIMGFWLHQPNVLAEFDPYFRRDLMKRGLGGCWSPMRPKSFTSRSSRNTFIGIHQLTTWSKTFG</sequence>
<evidence type="ECO:0000256" key="1">
    <source>
        <dbReference type="SAM" id="Phobius"/>
    </source>
</evidence>
<keyword evidence="1" id="KW-0812">Transmembrane</keyword>
<name>A0A9D5BXC7_9LILI</name>
<dbReference type="Proteomes" id="UP001085076">
    <property type="component" value="Miscellaneous, Linkage group lg10"/>
</dbReference>
<comment type="caution">
    <text evidence="2">The sequence shown here is derived from an EMBL/GenBank/DDBJ whole genome shotgun (WGS) entry which is preliminary data.</text>
</comment>
<protein>
    <submittedName>
        <fullName evidence="2">Uncharacterized protein</fullName>
    </submittedName>
</protein>
<dbReference type="AlphaFoldDB" id="A0A9D5BXC7"/>
<feature type="transmembrane region" description="Helical" evidence="1">
    <location>
        <begin position="68"/>
        <end position="89"/>
    </location>
</feature>
<proteinExistence type="predicted"/>
<keyword evidence="3" id="KW-1185">Reference proteome</keyword>
<keyword evidence="1" id="KW-1133">Transmembrane helix</keyword>
<evidence type="ECO:0000313" key="3">
    <source>
        <dbReference type="Proteomes" id="UP001085076"/>
    </source>
</evidence>
<gene>
    <name evidence="2" type="ORF">J5N97_030266</name>
</gene>
<dbReference type="OrthoDB" id="1414216at2759"/>
<dbReference type="EMBL" id="JAGGNH010000010">
    <property type="protein sequence ID" value="KAJ0962438.1"/>
    <property type="molecule type" value="Genomic_DNA"/>
</dbReference>
<accession>A0A9D5BXC7</accession>
<reference evidence="2" key="1">
    <citation type="submission" date="2021-03" db="EMBL/GenBank/DDBJ databases">
        <authorList>
            <person name="Li Z."/>
            <person name="Yang C."/>
        </authorList>
    </citation>
    <scope>NUCLEOTIDE SEQUENCE</scope>
    <source>
        <strain evidence="2">Dzin_1.0</strain>
        <tissue evidence="2">Leaf</tissue>
    </source>
</reference>